<comment type="caution">
    <text evidence="2">The sequence shown here is derived from an EMBL/GenBank/DDBJ whole genome shotgun (WGS) entry which is preliminary data.</text>
</comment>
<dbReference type="AlphaFoldDB" id="A0A2W7NR85"/>
<name>A0A2W7NR85_9BACT</name>
<keyword evidence="1" id="KW-0472">Membrane</keyword>
<keyword evidence="1" id="KW-0812">Transmembrane</keyword>
<accession>A0A2W7NR85</accession>
<proteinExistence type="predicted"/>
<feature type="transmembrane region" description="Helical" evidence="1">
    <location>
        <begin position="21"/>
        <end position="43"/>
    </location>
</feature>
<organism evidence="2 3">
    <name type="scientific">Breznakibacter xylanolyticus</name>
    <dbReference type="NCBI Taxonomy" id="990"/>
    <lineage>
        <taxon>Bacteria</taxon>
        <taxon>Pseudomonadati</taxon>
        <taxon>Bacteroidota</taxon>
        <taxon>Bacteroidia</taxon>
        <taxon>Marinilabiliales</taxon>
        <taxon>Marinilabiliaceae</taxon>
        <taxon>Breznakibacter</taxon>
    </lineage>
</organism>
<evidence type="ECO:0000256" key="1">
    <source>
        <dbReference type="SAM" id="Phobius"/>
    </source>
</evidence>
<reference evidence="2 3" key="1">
    <citation type="submission" date="2018-06" db="EMBL/GenBank/DDBJ databases">
        <title>Genomic Encyclopedia of Archaeal and Bacterial Type Strains, Phase II (KMG-II): from individual species to whole genera.</title>
        <authorList>
            <person name="Goeker M."/>
        </authorList>
    </citation>
    <scope>NUCLEOTIDE SEQUENCE [LARGE SCALE GENOMIC DNA]</scope>
    <source>
        <strain evidence="2 3">DSM 6779</strain>
    </source>
</reference>
<keyword evidence="3" id="KW-1185">Reference proteome</keyword>
<evidence type="ECO:0000313" key="3">
    <source>
        <dbReference type="Proteomes" id="UP000249239"/>
    </source>
</evidence>
<keyword evidence="1" id="KW-1133">Transmembrane helix</keyword>
<dbReference type="EMBL" id="QKZK01000001">
    <property type="protein sequence ID" value="PZX20607.1"/>
    <property type="molecule type" value="Genomic_DNA"/>
</dbReference>
<evidence type="ECO:0000313" key="2">
    <source>
        <dbReference type="EMBL" id="PZX20607.1"/>
    </source>
</evidence>
<sequence length="84" mass="10083">MINRYYNFKKVRSRFFFLKSQMLDLAMSIAMVGLSGEMIRWFFIQNDDRFDDLLKAQKALLIYKKYHNHCSDAQNYWAGCLTVI</sequence>
<dbReference type="Proteomes" id="UP000249239">
    <property type="component" value="Unassembled WGS sequence"/>
</dbReference>
<protein>
    <submittedName>
        <fullName evidence="2">Uncharacterized protein</fullName>
    </submittedName>
</protein>
<gene>
    <name evidence="2" type="ORF">LX69_00028</name>
</gene>